<sequence>MPPTLGTLPPRPSQAALGAFSDRRHPSWAHAAHESPRSPPPSASRRTHRPSSQTPERPSRQVSRPAHRPSSSPVSPPRHPTWAAAAQRAEEEEAARDGRPPPFKPLDLTIPPPAYNQHTDDTRITPVL</sequence>
<evidence type="ECO:0000313" key="3">
    <source>
        <dbReference type="Proteomes" id="UP000078561"/>
    </source>
</evidence>
<dbReference type="InParanoid" id="A0A168RG88"/>
<protein>
    <submittedName>
        <fullName evidence="2">Uncharacterized protein</fullName>
    </submittedName>
</protein>
<dbReference type="AlphaFoldDB" id="A0A168RG88"/>
<name>A0A168RG88_ABSGL</name>
<feature type="compositionally biased region" description="Basic and acidic residues" evidence="1">
    <location>
        <begin position="118"/>
        <end position="128"/>
    </location>
</feature>
<feature type="compositionally biased region" description="Basic and acidic residues" evidence="1">
    <location>
        <begin position="21"/>
        <end position="36"/>
    </location>
</feature>
<dbReference type="EMBL" id="LT554635">
    <property type="protein sequence ID" value="SAM06824.1"/>
    <property type="molecule type" value="Genomic_DNA"/>
</dbReference>
<proteinExistence type="predicted"/>
<dbReference type="Proteomes" id="UP000078561">
    <property type="component" value="Unassembled WGS sequence"/>
</dbReference>
<keyword evidence="3" id="KW-1185">Reference proteome</keyword>
<evidence type="ECO:0000313" key="2">
    <source>
        <dbReference type="EMBL" id="SAM06824.1"/>
    </source>
</evidence>
<feature type="compositionally biased region" description="Low complexity" evidence="1">
    <location>
        <begin position="62"/>
        <end position="73"/>
    </location>
</feature>
<reference evidence="2" key="1">
    <citation type="submission" date="2016-04" db="EMBL/GenBank/DDBJ databases">
        <authorList>
            <person name="Evans L.H."/>
            <person name="Alamgir A."/>
            <person name="Owens N."/>
            <person name="Weber N.D."/>
            <person name="Virtaneva K."/>
            <person name="Barbian K."/>
            <person name="Babar A."/>
            <person name="Rosenke K."/>
        </authorList>
    </citation>
    <scope>NUCLEOTIDE SEQUENCE [LARGE SCALE GENOMIC DNA]</scope>
    <source>
        <strain evidence="2">CBS 101.48</strain>
    </source>
</reference>
<evidence type="ECO:0000256" key="1">
    <source>
        <dbReference type="SAM" id="MobiDB-lite"/>
    </source>
</evidence>
<feature type="compositionally biased region" description="Pro residues" evidence="1">
    <location>
        <begin position="100"/>
        <end position="114"/>
    </location>
</feature>
<feature type="region of interest" description="Disordered" evidence="1">
    <location>
        <begin position="1"/>
        <end position="128"/>
    </location>
</feature>
<organism evidence="2">
    <name type="scientific">Absidia glauca</name>
    <name type="common">Pin mould</name>
    <dbReference type="NCBI Taxonomy" id="4829"/>
    <lineage>
        <taxon>Eukaryota</taxon>
        <taxon>Fungi</taxon>
        <taxon>Fungi incertae sedis</taxon>
        <taxon>Mucoromycota</taxon>
        <taxon>Mucoromycotina</taxon>
        <taxon>Mucoromycetes</taxon>
        <taxon>Mucorales</taxon>
        <taxon>Cunninghamellaceae</taxon>
        <taxon>Absidia</taxon>
    </lineage>
</organism>
<gene>
    <name evidence="2" type="primary">ABSGL_12534.1 scaffold 12955</name>
</gene>
<accession>A0A168RG88</accession>